<gene>
    <name evidence="2" type="ORF">K8I29_18870</name>
</gene>
<evidence type="ECO:0000313" key="3">
    <source>
        <dbReference type="Proteomes" id="UP000705867"/>
    </source>
</evidence>
<name>A0A953SHV2_9BACT</name>
<comment type="caution">
    <text evidence="2">The sequence shown here is derived from an EMBL/GenBank/DDBJ whole genome shotgun (WGS) entry which is preliminary data.</text>
</comment>
<dbReference type="PANTHER" id="PTHR48100">
    <property type="entry name" value="BROAD-SPECIFICITY PHOSPHATASE YOR283W-RELATED"/>
    <property type="match status" value="1"/>
</dbReference>
<dbReference type="Pfam" id="PF00300">
    <property type="entry name" value="His_Phos_1"/>
    <property type="match status" value="2"/>
</dbReference>
<dbReference type="InterPro" id="IPR013078">
    <property type="entry name" value="His_Pase_superF_clade-1"/>
</dbReference>
<organism evidence="2 3">
    <name type="scientific">Candidatus Nitrobium versatile</name>
    <dbReference type="NCBI Taxonomy" id="2884831"/>
    <lineage>
        <taxon>Bacteria</taxon>
        <taxon>Pseudomonadati</taxon>
        <taxon>Nitrospirota</taxon>
        <taxon>Nitrospiria</taxon>
        <taxon>Nitrospirales</taxon>
        <taxon>Nitrospiraceae</taxon>
        <taxon>Candidatus Nitrobium</taxon>
    </lineage>
</organism>
<dbReference type="Proteomes" id="UP000705867">
    <property type="component" value="Unassembled WGS sequence"/>
</dbReference>
<reference evidence="2" key="2">
    <citation type="submission" date="2021-08" db="EMBL/GenBank/DDBJ databases">
        <authorList>
            <person name="Dalcin Martins P."/>
        </authorList>
    </citation>
    <scope>NUCLEOTIDE SEQUENCE</scope>
    <source>
        <strain evidence="2">MAG_39</strain>
    </source>
</reference>
<dbReference type="GO" id="GO:0016791">
    <property type="term" value="F:phosphatase activity"/>
    <property type="evidence" value="ECO:0007669"/>
    <property type="project" value="TreeGrafter"/>
</dbReference>
<protein>
    <submittedName>
        <fullName evidence="2">Histidine phosphatase family protein</fullName>
    </submittedName>
</protein>
<dbReference type="SMART" id="SM00855">
    <property type="entry name" value="PGAM"/>
    <property type="match status" value="1"/>
</dbReference>
<dbReference type="CDD" id="cd07067">
    <property type="entry name" value="HP_PGM_like"/>
    <property type="match status" value="1"/>
</dbReference>
<reference evidence="2" key="1">
    <citation type="journal article" date="2021" name="bioRxiv">
        <title>Unraveling nitrogen, sulfur and carbon metabolic pathways and microbial community transcriptional responses to substrate deprivation and toxicity stresses in a bioreactor mimicking anoxic brackish coastal sediment conditions.</title>
        <authorList>
            <person name="Martins P.D."/>
            <person name="Echeveste M.J."/>
            <person name="Arshad A."/>
            <person name="Kurth J."/>
            <person name="Ouboter H."/>
            <person name="Jetten M.S.M."/>
            <person name="Welte C.U."/>
        </authorList>
    </citation>
    <scope>NUCLEOTIDE SEQUENCE</scope>
    <source>
        <strain evidence="2">MAG_39</strain>
    </source>
</reference>
<accession>A0A953SHV2</accession>
<dbReference type="AlphaFoldDB" id="A0A953SHV2"/>
<sequence length="246" mass="27007">MVTTLYLIRHGETEGSGTKRYKGSIDVPLSERGVRQIREASSFIMAHLKNSCAAYYESYLRDVHAPAGEAAKEGTEGSAETRPVLSAVYCSSLGRAVRSAGIIAEPHGLEPVTIPDLRERSFGIWEGMSFTEIREKYPAEFEAWAENPVCHSPLNGESTRAVSERVLRAFGEILERHGAKGKNGGPGRENIAIIAHGGVNRILLCHIMGIPLENVFRIEQDHAAVNIIEFWERYPVVKLLNGGPLG</sequence>
<dbReference type="SUPFAM" id="SSF53254">
    <property type="entry name" value="Phosphoglycerate mutase-like"/>
    <property type="match status" value="1"/>
</dbReference>
<dbReference type="InterPro" id="IPR029033">
    <property type="entry name" value="His_PPase_superfam"/>
</dbReference>
<evidence type="ECO:0000313" key="2">
    <source>
        <dbReference type="EMBL" id="MBZ0158263.1"/>
    </source>
</evidence>
<proteinExistence type="predicted"/>
<dbReference type="EMBL" id="JAIOIV010000147">
    <property type="protein sequence ID" value="MBZ0158263.1"/>
    <property type="molecule type" value="Genomic_DNA"/>
</dbReference>
<dbReference type="Gene3D" id="3.40.50.1240">
    <property type="entry name" value="Phosphoglycerate mutase-like"/>
    <property type="match status" value="1"/>
</dbReference>
<dbReference type="PIRSF" id="PIRSF000709">
    <property type="entry name" value="6PFK_2-Ptase"/>
    <property type="match status" value="1"/>
</dbReference>
<dbReference type="PANTHER" id="PTHR48100:SF10">
    <property type="entry name" value="2-CARBOXY-D-ARABINITOL-1-PHOSPHATASE-RELATED"/>
    <property type="match status" value="1"/>
</dbReference>
<dbReference type="InterPro" id="IPR050275">
    <property type="entry name" value="PGM_Phosphatase"/>
</dbReference>
<evidence type="ECO:0000256" key="1">
    <source>
        <dbReference type="PIRSR" id="PIRSR613078-3"/>
    </source>
</evidence>
<feature type="site" description="Transition state stabilizer" evidence="1">
    <location>
        <position position="196"/>
    </location>
</feature>